<organism evidence="2 3">
    <name type="scientific">Seonamhaeicola marinus</name>
    <dbReference type="NCBI Taxonomy" id="1912246"/>
    <lineage>
        <taxon>Bacteria</taxon>
        <taxon>Pseudomonadati</taxon>
        <taxon>Bacteroidota</taxon>
        <taxon>Flavobacteriia</taxon>
        <taxon>Flavobacteriales</taxon>
        <taxon>Flavobacteriaceae</taxon>
    </lineage>
</organism>
<dbReference type="Pfam" id="PF02627">
    <property type="entry name" value="CMD"/>
    <property type="match status" value="1"/>
</dbReference>
<reference evidence="2 3" key="1">
    <citation type="submission" date="2019-08" db="EMBL/GenBank/DDBJ databases">
        <title>Seonamhaeicola sediminis sp. nov., isolated from marine sediment.</title>
        <authorList>
            <person name="Cao W.R."/>
        </authorList>
    </citation>
    <scope>NUCLEOTIDE SEQUENCE [LARGE SCALE GENOMIC DNA]</scope>
    <source>
        <strain evidence="2 3">B011</strain>
    </source>
</reference>
<sequence length="146" mass="16737">MQTRVNIHTTEPQAINAVFGLENYIAGTNLPKKLIHLIKVRASQINGCAFCINMHTREAIKDGETHKRLFLLDAWKETELFTEEEQAVLQLTEEMTLIHEGGVKDSTYGFMETFFNYQEISQIILVISTINVWNRIAISTHMPLDD</sequence>
<feature type="domain" description="Carboxymuconolactone decarboxylase-like" evidence="1">
    <location>
        <begin position="15"/>
        <end position="94"/>
    </location>
</feature>
<protein>
    <submittedName>
        <fullName evidence="2">Carboxymuconolactone decarboxylase family protein</fullName>
    </submittedName>
</protein>
<keyword evidence="3" id="KW-1185">Reference proteome</keyword>
<dbReference type="GO" id="GO:0051920">
    <property type="term" value="F:peroxiredoxin activity"/>
    <property type="evidence" value="ECO:0007669"/>
    <property type="project" value="InterPro"/>
</dbReference>
<dbReference type="AlphaFoldDB" id="A0A5D0J9S8"/>
<proteinExistence type="predicted"/>
<dbReference type="SUPFAM" id="SSF69118">
    <property type="entry name" value="AhpD-like"/>
    <property type="match status" value="1"/>
</dbReference>
<name>A0A5D0J9S8_9FLAO</name>
<evidence type="ECO:0000259" key="1">
    <source>
        <dbReference type="Pfam" id="PF02627"/>
    </source>
</evidence>
<dbReference type="PANTHER" id="PTHR34846:SF10">
    <property type="entry name" value="CYTOPLASMIC PROTEIN"/>
    <property type="match status" value="1"/>
</dbReference>
<dbReference type="NCBIfam" id="TIGR00778">
    <property type="entry name" value="ahpD_dom"/>
    <property type="match status" value="1"/>
</dbReference>
<dbReference type="EMBL" id="VSDQ01000163">
    <property type="protein sequence ID" value="TYA92329.1"/>
    <property type="molecule type" value="Genomic_DNA"/>
</dbReference>
<dbReference type="InterPro" id="IPR029032">
    <property type="entry name" value="AhpD-like"/>
</dbReference>
<dbReference type="PANTHER" id="PTHR34846">
    <property type="entry name" value="4-CARBOXYMUCONOLACTONE DECARBOXYLASE FAMILY PROTEIN (AFU_ORTHOLOGUE AFUA_6G11590)"/>
    <property type="match status" value="1"/>
</dbReference>
<accession>A0A5D0J9S8</accession>
<dbReference type="Proteomes" id="UP000323930">
    <property type="component" value="Unassembled WGS sequence"/>
</dbReference>
<dbReference type="OrthoDB" id="9801997at2"/>
<gene>
    <name evidence="2" type="ORF">FUA24_02525</name>
</gene>
<dbReference type="Gene3D" id="1.20.1290.10">
    <property type="entry name" value="AhpD-like"/>
    <property type="match status" value="1"/>
</dbReference>
<evidence type="ECO:0000313" key="3">
    <source>
        <dbReference type="Proteomes" id="UP000323930"/>
    </source>
</evidence>
<comment type="caution">
    <text evidence="2">The sequence shown here is derived from an EMBL/GenBank/DDBJ whole genome shotgun (WGS) entry which is preliminary data.</text>
</comment>
<dbReference type="InterPro" id="IPR004675">
    <property type="entry name" value="AhpD_core"/>
</dbReference>
<dbReference type="RefSeq" id="WP_148539935.1">
    <property type="nucleotide sequence ID" value="NZ_VSDQ01000163.1"/>
</dbReference>
<dbReference type="InterPro" id="IPR003779">
    <property type="entry name" value="CMD-like"/>
</dbReference>
<evidence type="ECO:0000313" key="2">
    <source>
        <dbReference type="EMBL" id="TYA92329.1"/>
    </source>
</evidence>